<sequence length="165" mass="18809">MDSSIETNMTGYMRITKQVFGACSYTRAFQLIIDLQYSETQFLCIVLRISLLFAFLCLGDAAKDQLHAYIKCRLTGMVRSIEEPHSGKGGITRLVANVRGITKGNRLQERTPNYLCRVCRRQSCAMRISQVEIELQCRSLGGSKNQPEARKCDPYVRENKIWCKS</sequence>
<dbReference type="VEuPathDB" id="FungiDB:ASPTUDRAFT_657440"/>
<evidence type="ECO:0000313" key="1">
    <source>
        <dbReference type="EMBL" id="OJI84346.1"/>
    </source>
</evidence>
<keyword evidence="2" id="KW-1185">Reference proteome</keyword>
<name>A0A1L9N521_ASPTC</name>
<dbReference type="Proteomes" id="UP000184304">
    <property type="component" value="Unassembled WGS sequence"/>
</dbReference>
<dbReference type="AlphaFoldDB" id="A0A1L9N521"/>
<evidence type="ECO:0000313" key="2">
    <source>
        <dbReference type="Proteomes" id="UP000184304"/>
    </source>
</evidence>
<gene>
    <name evidence="1" type="ORF">ASPTUDRAFT_657440</name>
</gene>
<proteinExistence type="predicted"/>
<protein>
    <submittedName>
        <fullName evidence="1">Uncharacterized protein</fullName>
    </submittedName>
</protein>
<accession>A0A1L9N521</accession>
<dbReference type="EMBL" id="KV878203">
    <property type="protein sequence ID" value="OJI84346.1"/>
    <property type="molecule type" value="Genomic_DNA"/>
</dbReference>
<reference evidence="2" key="1">
    <citation type="journal article" date="2017" name="Genome Biol.">
        <title>Comparative genomics reveals high biological diversity and specific adaptations in the industrially and medically important fungal genus Aspergillus.</title>
        <authorList>
            <person name="de Vries R.P."/>
            <person name="Riley R."/>
            <person name="Wiebenga A."/>
            <person name="Aguilar-Osorio G."/>
            <person name="Amillis S."/>
            <person name="Uchima C.A."/>
            <person name="Anderluh G."/>
            <person name="Asadollahi M."/>
            <person name="Askin M."/>
            <person name="Barry K."/>
            <person name="Battaglia E."/>
            <person name="Bayram O."/>
            <person name="Benocci T."/>
            <person name="Braus-Stromeyer S.A."/>
            <person name="Caldana C."/>
            <person name="Canovas D."/>
            <person name="Cerqueira G.C."/>
            <person name="Chen F."/>
            <person name="Chen W."/>
            <person name="Choi C."/>
            <person name="Clum A."/>
            <person name="Dos Santos R.A."/>
            <person name="Damasio A.R."/>
            <person name="Diallinas G."/>
            <person name="Emri T."/>
            <person name="Fekete E."/>
            <person name="Flipphi M."/>
            <person name="Freyberg S."/>
            <person name="Gallo A."/>
            <person name="Gournas C."/>
            <person name="Habgood R."/>
            <person name="Hainaut M."/>
            <person name="Harispe M.L."/>
            <person name="Henrissat B."/>
            <person name="Hilden K.S."/>
            <person name="Hope R."/>
            <person name="Hossain A."/>
            <person name="Karabika E."/>
            <person name="Karaffa L."/>
            <person name="Karanyi Z."/>
            <person name="Krasevec N."/>
            <person name="Kuo A."/>
            <person name="Kusch H."/>
            <person name="LaButti K."/>
            <person name="Lagendijk E.L."/>
            <person name="Lapidus A."/>
            <person name="Levasseur A."/>
            <person name="Lindquist E."/>
            <person name="Lipzen A."/>
            <person name="Logrieco A.F."/>
            <person name="MacCabe A."/>
            <person name="Maekelae M.R."/>
            <person name="Malavazi I."/>
            <person name="Melin P."/>
            <person name="Meyer V."/>
            <person name="Mielnichuk N."/>
            <person name="Miskei M."/>
            <person name="Molnar A.P."/>
            <person name="Mule G."/>
            <person name="Ngan C.Y."/>
            <person name="Orejas M."/>
            <person name="Orosz E."/>
            <person name="Ouedraogo J.P."/>
            <person name="Overkamp K.M."/>
            <person name="Park H.-S."/>
            <person name="Perrone G."/>
            <person name="Piumi F."/>
            <person name="Punt P.J."/>
            <person name="Ram A.F."/>
            <person name="Ramon A."/>
            <person name="Rauscher S."/>
            <person name="Record E."/>
            <person name="Riano-Pachon D.M."/>
            <person name="Robert V."/>
            <person name="Roehrig J."/>
            <person name="Ruller R."/>
            <person name="Salamov A."/>
            <person name="Salih N.S."/>
            <person name="Samson R.A."/>
            <person name="Sandor E."/>
            <person name="Sanguinetti M."/>
            <person name="Schuetze T."/>
            <person name="Sepcic K."/>
            <person name="Shelest E."/>
            <person name="Sherlock G."/>
            <person name="Sophianopoulou V."/>
            <person name="Squina F.M."/>
            <person name="Sun H."/>
            <person name="Susca A."/>
            <person name="Todd R.B."/>
            <person name="Tsang A."/>
            <person name="Unkles S.E."/>
            <person name="van de Wiele N."/>
            <person name="van Rossen-Uffink D."/>
            <person name="Oliveira J.V."/>
            <person name="Vesth T.C."/>
            <person name="Visser J."/>
            <person name="Yu J.-H."/>
            <person name="Zhou M."/>
            <person name="Andersen M.R."/>
            <person name="Archer D.B."/>
            <person name="Baker S.E."/>
            <person name="Benoit I."/>
            <person name="Brakhage A.A."/>
            <person name="Braus G.H."/>
            <person name="Fischer R."/>
            <person name="Frisvad J.C."/>
            <person name="Goldman G.H."/>
            <person name="Houbraken J."/>
            <person name="Oakley B."/>
            <person name="Pocsi I."/>
            <person name="Scazzocchio C."/>
            <person name="Seiboth B."/>
            <person name="vanKuyk P.A."/>
            <person name="Wortman J."/>
            <person name="Dyer P.S."/>
            <person name="Grigoriev I.V."/>
        </authorList>
    </citation>
    <scope>NUCLEOTIDE SEQUENCE [LARGE SCALE GENOMIC DNA]</scope>
    <source>
        <strain evidence="2">CBS 134.48</strain>
    </source>
</reference>
<organism evidence="1 2">
    <name type="scientific">Aspergillus tubingensis (strain CBS 134.48)</name>
    <dbReference type="NCBI Taxonomy" id="767770"/>
    <lineage>
        <taxon>Eukaryota</taxon>
        <taxon>Fungi</taxon>
        <taxon>Dikarya</taxon>
        <taxon>Ascomycota</taxon>
        <taxon>Pezizomycotina</taxon>
        <taxon>Eurotiomycetes</taxon>
        <taxon>Eurotiomycetidae</taxon>
        <taxon>Eurotiales</taxon>
        <taxon>Aspergillaceae</taxon>
        <taxon>Aspergillus</taxon>
        <taxon>Aspergillus subgen. Circumdati</taxon>
    </lineage>
</organism>